<dbReference type="CDD" id="cd00035">
    <property type="entry name" value="ChtBD1"/>
    <property type="match status" value="2"/>
</dbReference>
<keyword evidence="4 12" id="KW-0147">Chitin-binding</keyword>
<evidence type="ECO:0000259" key="15">
    <source>
        <dbReference type="PROSITE" id="PS50941"/>
    </source>
</evidence>
<dbReference type="GO" id="GO:0050832">
    <property type="term" value="P:defense response to fungus"/>
    <property type="evidence" value="ECO:0007669"/>
    <property type="project" value="TreeGrafter"/>
</dbReference>
<evidence type="ECO:0000256" key="9">
    <source>
        <dbReference type="ARBA" id="ARBA00023277"/>
    </source>
</evidence>
<reference evidence="17" key="1">
    <citation type="journal article" date="2019" name="Nat. Commun.">
        <title>The genome of broomcorn millet.</title>
        <authorList>
            <person name="Zou C."/>
            <person name="Miki D."/>
            <person name="Li D."/>
            <person name="Tang Q."/>
            <person name="Xiao L."/>
            <person name="Rajput S."/>
            <person name="Deng P."/>
            <person name="Jia W."/>
            <person name="Huang R."/>
            <person name="Zhang M."/>
            <person name="Sun Y."/>
            <person name="Hu J."/>
            <person name="Fu X."/>
            <person name="Schnable P.S."/>
            <person name="Li F."/>
            <person name="Zhang H."/>
            <person name="Feng B."/>
            <person name="Zhu X."/>
            <person name="Liu R."/>
            <person name="Schnable J.C."/>
            <person name="Zhu J.-K."/>
            <person name="Zhang H."/>
        </authorList>
    </citation>
    <scope>NUCLEOTIDE SEQUENCE [LARGE SCALE GENOMIC DNA]</scope>
</reference>
<dbReference type="GO" id="GO:0006032">
    <property type="term" value="P:chitin catabolic process"/>
    <property type="evidence" value="ECO:0007669"/>
    <property type="project" value="UniProtKB-KW"/>
</dbReference>
<evidence type="ECO:0000256" key="10">
    <source>
        <dbReference type="ARBA" id="ARBA00023295"/>
    </source>
</evidence>
<comment type="caution">
    <text evidence="12">Lacks conserved residue(s) required for the propagation of feature annotation.</text>
</comment>
<evidence type="ECO:0000256" key="8">
    <source>
        <dbReference type="ARBA" id="ARBA00023157"/>
    </source>
</evidence>
<keyword evidence="9" id="KW-0119">Carbohydrate metabolism</keyword>
<accession>A0A3L6T234</accession>
<keyword evidence="8 12" id="KW-1015">Disulfide bond</keyword>
<gene>
    <name evidence="16" type="ORF">C2845_PM05G25220</name>
</gene>
<dbReference type="EC" id="3.2.1.14" evidence="3"/>
<evidence type="ECO:0000256" key="2">
    <source>
        <dbReference type="ARBA" id="ARBA00009373"/>
    </source>
</evidence>
<dbReference type="Gene3D" id="3.30.60.10">
    <property type="entry name" value="Endochitinase-like"/>
    <property type="match status" value="1"/>
</dbReference>
<evidence type="ECO:0000256" key="11">
    <source>
        <dbReference type="ARBA" id="ARBA00023326"/>
    </source>
</evidence>
<comment type="caution">
    <text evidence="16">The sequence shown here is derived from an EMBL/GenBank/DDBJ whole genome shotgun (WGS) entry which is preliminary data.</text>
</comment>
<protein>
    <recommendedName>
        <fullName evidence="3">chitinase</fullName>
        <ecNumber evidence="3">3.2.1.14</ecNumber>
    </recommendedName>
</protein>
<dbReference type="SUPFAM" id="SSF57016">
    <property type="entry name" value="Plant lectins/antimicrobial peptides"/>
    <property type="match status" value="1"/>
</dbReference>
<keyword evidence="17" id="KW-1185">Reference proteome</keyword>
<dbReference type="InterPro" id="IPR000726">
    <property type="entry name" value="Glyco_hydro_19_cat"/>
</dbReference>
<evidence type="ECO:0000256" key="13">
    <source>
        <dbReference type="SAM" id="MobiDB-lite"/>
    </source>
</evidence>
<dbReference type="InterPro" id="IPR023346">
    <property type="entry name" value="Lysozyme-like_dom_sf"/>
</dbReference>
<dbReference type="Pfam" id="PF00187">
    <property type="entry name" value="Chitin_bind_1"/>
    <property type="match status" value="1"/>
</dbReference>
<keyword evidence="6" id="KW-0611">Plant defense</keyword>
<keyword evidence="10" id="KW-0326">Glycosidase</keyword>
<dbReference type="CDD" id="cd00325">
    <property type="entry name" value="chitinase_GH19"/>
    <property type="match status" value="1"/>
</dbReference>
<feature type="domain" description="Chitin-binding type-1" evidence="15">
    <location>
        <begin position="54"/>
        <end position="99"/>
    </location>
</feature>
<evidence type="ECO:0000313" key="17">
    <source>
        <dbReference type="Proteomes" id="UP000275267"/>
    </source>
</evidence>
<dbReference type="Proteomes" id="UP000275267">
    <property type="component" value="Unassembled WGS sequence"/>
</dbReference>
<dbReference type="OrthoDB" id="5985073at2759"/>
<dbReference type="STRING" id="4540.A0A3L6T234"/>
<dbReference type="Gene3D" id="1.10.530.10">
    <property type="match status" value="1"/>
</dbReference>
<feature type="compositionally biased region" description="Low complexity" evidence="13">
    <location>
        <begin position="307"/>
        <end position="321"/>
    </location>
</feature>
<dbReference type="FunFam" id="3.30.20.10:FF:000001">
    <property type="entry name" value="Endochitinase (Chitinase)"/>
    <property type="match status" value="1"/>
</dbReference>
<dbReference type="PANTHER" id="PTHR22595:SF79">
    <property type="entry name" value="CHITINASE 12"/>
    <property type="match status" value="1"/>
</dbReference>
<dbReference type="GO" id="GO:0016998">
    <property type="term" value="P:cell wall macromolecule catabolic process"/>
    <property type="evidence" value="ECO:0007669"/>
    <property type="project" value="InterPro"/>
</dbReference>
<evidence type="ECO:0000256" key="4">
    <source>
        <dbReference type="ARBA" id="ARBA00022669"/>
    </source>
</evidence>
<dbReference type="SUPFAM" id="SSF53955">
    <property type="entry name" value="Lysozyme-like"/>
    <property type="match status" value="1"/>
</dbReference>
<evidence type="ECO:0000256" key="6">
    <source>
        <dbReference type="ARBA" id="ARBA00022821"/>
    </source>
</evidence>
<evidence type="ECO:0000256" key="7">
    <source>
        <dbReference type="ARBA" id="ARBA00023024"/>
    </source>
</evidence>
<feature type="disulfide bond" evidence="12">
    <location>
        <begin position="70"/>
        <end position="82"/>
    </location>
</feature>
<dbReference type="Gene3D" id="3.30.20.10">
    <property type="entry name" value="Endochitinase, domain 2"/>
    <property type="match status" value="1"/>
</dbReference>
<dbReference type="PROSITE" id="PS50941">
    <property type="entry name" value="CHIT_BIND_I_2"/>
    <property type="match status" value="1"/>
</dbReference>
<dbReference type="PROSITE" id="PS00773">
    <property type="entry name" value="CHITINASE_19_1"/>
    <property type="match status" value="1"/>
</dbReference>
<evidence type="ECO:0000256" key="5">
    <source>
        <dbReference type="ARBA" id="ARBA00022801"/>
    </source>
</evidence>
<comment type="catalytic activity">
    <reaction evidence="1">
        <text>Random endo-hydrolysis of N-acetyl-beta-D-glucosaminide (1-&gt;4)-beta-linkages in chitin and chitodextrins.</text>
        <dbReference type="EC" id="3.2.1.14"/>
    </reaction>
</comment>
<dbReference type="GO" id="GO:0000272">
    <property type="term" value="P:polysaccharide catabolic process"/>
    <property type="evidence" value="ECO:0007669"/>
    <property type="project" value="UniProtKB-KW"/>
</dbReference>
<dbReference type="PANTHER" id="PTHR22595">
    <property type="entry name" value="CHITINASE-RELATED"/>
    <property type="match status" value="1"/>
</dbReference>
<name>A0A3L6T234_PANMI</name>
<feature type="disulfide bond" evidence="12">
    <location>
        <begin position="93"/>
        <end position="97"/>
    </location>
</feature>
<comment type="similarity">
    <text evidence="2">Belongs to the glycosyl hydrolase 19 family. Chitinase class I subfamily.</text>
</comment>
<feature type="signal peptide" evidence="14">
    <location>
        <begin position="1"/>
        <end position="35"/>
    </location>
</feature>
<dbReference type="EMBL" id="PQIB02000003">
    <property type="protein sequence ID" value="RLN30046.1"/>
    <property type="molecule type" value="Genomic_DNA"/>
</dbReference>
<keyword evidence="11" id="KW-0624">Polysaccharide degradation</keyword>
<dbReference type="GO" id="GO:0008061">
    <property type="term" value="F:chitin binding"/>
    <property type="evidence" value="ECO:0007669"/>
    <property type="project" value="UniProtKB-UniRule"/>
</dbReference>
<evidence type="ECO:0000256" key="3">
    <source>
        <dbReference type="ARBA" id="ARBA00012729"/>
    </source>
</evidence>
<proteinExistence type="inferred from homology"/>
<keyword evidence="5" id="KW-0378">Hydrolase</keyword>
<dbReference type="GO" id="GO:0008843">
    <property type="term" value="F:endochitinase activity"/>
    <property type="evidence" value="ECO:0007669"/>
    <property type="project" value="UniProtKB-EC"/>
</dbReference>
<sequence>MVFVSPNSANLKANMTAALALAVLALAYAAAPARAQRRYGYCGRSCDHCGAGCQSQCALGVGGAAGGAACPDGLCCSRYGYCGLGRAHCGAGCQGQCAGGVAAVLTRELFDRMLPHRNDAACPARGFYTYDAFLAAARAFPAFGATGGAAARKREVAAFLAHTSHETSGGPYFWGYCYKEVKGATSDDHYCMPSARWPCASNKTYHARGPMQISHNYNYGAAGEAIGADLLGDPDMVTADPVVAFKTALWLWMTPRAPTQPSCHTVTTGRWAPTPADRAAGRAPGFGLTTSILTGGLQCAATSATATPSASATGPAWTAPARRLSTASSGPPRYIKDLFGRATAPAPKSAPTGAVPNGVLHQHLQGYQIVRAGALLWGCSSEATCSDSSFACGRSPPKQILIRCPSSYRRSGYISGDITHFSLQRKNVHDKLSSVALNRQCPNRFIWK</sequence>
<evidence type="ECO:0000256" key="14">
    <source>
        <dbReference type="SAM" id="SignalP"/>
    </source>
</evidence>
<dbReference type="AlphaFoldDB" id="A0A3L6T234"/>
<evidence type="ECO:0000256" key="12">
    <source>
        <dbReference type="PROSITE-ProRule" id="PRU00261"/>
    </source>
</evidence>
<keyword evidence="14" id="KW-0732">Signal</keyword>
<dbReference type="InterPro" id="IPR001002">
    <property type="entry name" value="Chitin-bd_1"/>
</dbReference>
<feature type="chain" id="PRO_5017954727" description="chitinase" evidence="14">
    <location>
        <begin position="36"/>
        <end position="448"/>
    </location>
</feature>
<dbReference type="Pfam" id="PF00182">
    <property type="entry name" value="Glyco_hydro_19"/>
    <property type="match status" value="1"/>
</dbReference>
<feature type="region of interest" description="Disordered" evidence="13">
    <location>
        <begin position="307"/>
        <end position="328"/>
    </location>
</feature>
<evidence type="ECO:0000313" key="16">
    <source>
        <dbReference type="EMBL" id="RLN30046.1"/>
    </source>
</evidence>
<dbReference type="SMART" id="SM00270">
    <property type="entry name" value="ChtBD1"/>
    <property type="match status" value="2"/>
</dbReference>
<dbReference type="InterPro" id="IPR036861">
    <property type="entry name" value="Endochitinase-like_sf"/>
</dbReference>
<feature type="disulfide bond" evidence="12">
    <location>
        <begin position="75"/>
        <end position="89"/>
    </location>
</feature>
<keyword evidence="7" id="KW-0146">Chitin degradation</keyword>
<evidence type="ECO:0000256" key="1">
    <source>
        <dbReference type="ARBA" id="ARBA00000822"/>
    </source>
</evidence>
<organism evidence="16 17">
    <name type="scientific">Panicum miliaceum</name>
    <name type="common">Proso millet</name>
    <name type="synonym">Broomcorn millet</name>
    <dbReference type="NCBI Taxonomy" id="4540"/>
    <lineage>
        <taxon>Eukaryota</taxon>
        <taxon>Viridiplantae</taxon>
        <taxon>Streptophyta</taxon>
        <taxon>Embryophyta</taxon>
        <taxon>Tracheophyta</taxon>
        <taxon>Spermatophyta</taxon>
        <taxon>Magnoliopsida</taxon>
        <taxon>Liliopsida</taxon>
        <taxon>Poales</taxon>
        <taxon>Poaceae</taxon>
        <taxon>PACMAD clade</taxon>
        <taxon>Panicoideae</taxon>
        <taxon>Panicodae</taxon>
        <taxon>Paniceae</taxon>
        <taxon>Panicinae</taxon>
        <taxon>Panicum</taxon>
        <taxon>Panicum sect. Panicum</taxon>
    </lineage>
</organism>